<sequence>EVITSLEKSEYEDYRTIARDCGVGKELGALQIRNTTPADGNPPAIPLVPLHTVWNEDWLTSPISVQSNLKSPVRTI</sequence>
<dbReference type="EMBL" id="CAJVPI010003208">
    <property type="protein sequence ID" value="CAG8655707.1"/>
    <property type="molecule type" value="Genomic_DNA"/>
</dbReference>
<dbReference type="AlphaFoldDB" id="A0A9N9DWZ7"/>
<dbReference type="Proteomes" id="UP000789739">
    <property type="component" value="Unassembled WGS sequence"/>
</dbReference>
<keyword evidence="2" id="KW-1185">Reference proteome</keyword>
<organism evidence="1 2">
    <name type="scientific">Paraglomus brasilianum</name>
    <dbReference type="NCBI Taxonomy" id="144538"/>
    <lineage>
        <taxon>Eukaryota</taxon>
        <taxon>Fungi</taxon>
        <taxon>Fungi incertae sedis</taxon>
        <taxon>Mucoromycota</taxon>
        <taxon>Glomeromycotina</taxon>
        <taxon>Glomeromycetes</taxon>
        <taxon>Paraglomerales</taxon>
        <taxon>Paraglomeraceae</taxon>
        <taxon>Paraglomus</taxon>
    </lineage>
</organism>
<feature type="non-terminal residue" evidence="1">
    <location>
        <position position="76"/>
    </location>
</feature>
<protein>
    <submittedName>
        <fullName evidence="1">8096_t:CDS:1</fullName>
    </submittedName>
</protein>
<name>A0A9N9DWZ7_9GLOM</name>
<evidence type="ECO:0000313" key="2">
    <source>
        <dbReference type="Proteomes" id="UP000789739"/>
    </source>
</evidence>
<accession>A0A9N9DWZ7</accession>
<gene>
    <name evidence="1" type="ORF">PBRASI_LOCUS10503</name>
</gene>
<evidence type="ECO:0000313" key="1">
    <source>
        <dbReference type="EMBL" id="CAG8655707.1"/>
    </source>
</evidence>
<dbReference type="OrthoDB" id="2405588at2759"/>
<comment type="caution">
    <text evidence="1">The sequence shown here is derived from an EMBL/GenBank/DDBJ whole genome shotgun (WGS) entry which is preliminary data.</text>
</comment>
<reference evidence="1" key="1">
    <citation type="submission" date="2021-06" db="EMBL/GenBank/DDBJ databases">
        <authorList>
            <person name="Kallberg Y."/>
            <person name="Tangrot J."/>
            <person name="Rosling A."/>
        </authorList>
    </citation>
    <scope>NUCLEOTIDE SEQUENCE</scope>
    <source>
        <strain evidence="1">BR232B</strain>
    </source>
</reference>
<proteinExistence type="predicted"/>